<name>A0AAD7MT34_9AGAR</name>
<dbReference type="AlphaFoldDB" id="A0AAD7MT34"/>
<evidence type="ECO:0000313" key="2">
    <source>
        <dbReference type="EMBL" id="KAJ7730821.1"/>
    </source>
</evidence>
<evidence type="ECO:0000256" key="1">
    <source>
        <dbReference type="SAM" id="MobiDB-lite"/>
    </source>
</evidence>
<gene>
    <name evidence="2" type="ORF">B0H16DRAFT_1469489</name>
</gene>
<sequence length="245" mass="26935">MYPLATATYIALCEVRRQRPPPLGEYAFPEDPMRTRLAKPPPSLCKHCGSPHHWDRECRHHVTAMSAEMQEQEYVEAYHSAVEYISSDYVDVTLLKFTRISETDHGDPSFVDDQSAIASANVTERQPRPRATVKEVEDEENTGPRHVLVGGPPGTLLEEILSANDAGPASFENEGEAYAAERGALDAEATSGDPRRTGDQEGIGAAVEPPLPGHGGQRHEPSSGWNREEENLPAQRQSRAWSPSS</sequence>
<comment type="caution">
    <text evidence="2">The sequence shown here is derived from an EMBL/GenBank/DDBJ whole genome shotgun (WGS) entry which is preliminary data.</text>
</comment>
<keyword evidence="3" id="KW-1185">Reference proteome</keyword>
<feature type="compositionally biased region" description="Polar residues" evidence="1">
    <location>
        <begin position="234"/>
        <end position="245"/>
    </location>
</feature>
<evidence type="ECO:0000313" key="3">
    <source>
        <dbReference type="Proteomes" id="UP001215598"/>
    </source>
</evidence>
<protein>
    <recommendedName>
        <fullName evidence="4">CCHC-type domain-containing protein</fullName>
    </recommendedName>
</protein>
<dbReference type="Proteomes" id="UP001215598">
    <property type="component" value="Unassembled WGS sequence"/>
</dbReference>
<reference evidence="2" key="1">
    <citation type="submission" date="2023-03" db="EMBL/GenBank/DDBJ databases">
        <title>Massive genome expansion in bonnet fungi (Mycena s.s.) driven by repeated elements and novel gene families across ecological guilds.</title>
        <authorList>
            <consortium name="Lawrence Berkeley National Laboratory"/>
            <person name="Harder C.B."/>
            <person name="Miyauchi S."/>
            <person name="Viragh M."/>
            <person name="Kuo A."/>
            <person name="Thoen E."/>
            <person name="Andreopoulos B."/>
            <person name="Lu D."/>
            <person name="Skrede I."/>
            <person name="Drula E."/>
            <person name="Henrissat B."/>
            <person name="Morin E."/>
            <person name="Kohler A."/>
            <person name="Barry K."/>
            <person name="LaButti K."/>
            <person name="Morin E."/>
            <person name="Salamov A."/>
            <person name="Lipzen A."/>
            <person name="Mereny Z."/>
            <person name="Hegedus B."/>
            <person name="Baldrian P."/>
            <person name="Stursova M."/>
            <person name="Weitz H."/>
            <person name="Taylor A."/>
            <person name="Grigoriev I.V."/>
            <person name="Nagy L.G."/>
            <person name="Martin F."/>
            <person name="Kauserud H."/>
        </authorList>
    </citation>
    <scope>NUCLEOTIDE SEQUENCE</scope>
    <source>
        <strain evidence="2">CBHHK182m</strain>
    </source>
</reference>
<feature type="region of interest" description="Disordered" evidence="1">
    <location>
        <begin position="167"/>
        <end position="245"/>
    </location>
</feature>
<dbReference type="EMBL" id="JARKIB010000157">
    <property type="protein sequence ID" value="KAJ7730821.1"/>
    <property type="molecule type" value="Genomic_DNA"/>
</dbReference>
<feature type="compositionally biased region" description="Basic and acidic residues" evidence="1">
    <location>
        <begin position="217"/>
        <end position="230"/>
    </location>
</feature>
<accession>A0AAD7MT34</accession>
<proteinExistence type="predicted"/>
<feature type="region of interest" description="Disordered" evidence="1">
    <location>
        <begin position="118"/>
        <end position="154"/>
    </location>
</feature>
<organism evidence="2 3">
    <name type="scientific">Mycena metata</name>
    <dbReference type="NCBI Taxonomy" id="1033252"/>
    <lineage>
        <taxon>Eukaryota</taxon>
        <taxon>Fungi</taxon>
        <taxon>Dikarya</taxon>
        <taxon>Basidiomycota</taxon>
        <taxon>Agaricomycotina</taxon>
        <taxon>Agaricomycetes</taxon>
        <taxon>Agaricomycetidae</taxon>
        <taxon>Agaricales</taxon>
        <taxon>Marasmiineae</taxon>
        <taxon>Mycenaceae</taxon>
        <taxon>Mycena</taxon>
    </lineage>
</organism>
<evidence type="ECO:0008006" key="4">
    <source>
        <dbReference type="Google" id="ProtNLM"/>
    </source>
</evidence>